<gene>
    <name evidence="1" type="ORF">NYZ99_16005</name>
</gene>
<evidence type="ECO:0008006" key="3">
    <source>
        <dbReference type="Google" id="ProtNLM"/>
    </source>
</evidence>
<dbReference type="EMBL" id="CP104205">
    <property type="protein sequence ID" value="UWX54412.1"/>
    <property type="molecule type" value="Genomic_DNA"/>
</dbReference>
<accession>A0ABY5Y5U6</accession>
<dbReference type="Proteomes" id="UP001059209">
    <property type="component" value="Chromosome"/>
</dbReference>
<evidence type="ECO:0000313" key="2">
    <source>
        <dbReference type="Proteomes" id="UP001059209"/>
    </source>
</evidence>
<proteinExistence type="predicted"/>
<name>A0ABY5Y5U6_9FLAO</name>
<evidence type="ECO:0000313" key="1">
    <source>
        <dbReference type="EMBL" id="UWX54412.1"/>
    </source>
</evidence>
<organism evidence="1 2">
    <name type="scientific">Maribacter litopenaei</name>
    <dbReference type="NCBI Taxonomy" id="2976127"/>
    <lineage>
        <taxon>Bacteria</taxon>
        <taxon>Pseudomonadati</taxon>
        <taxon>Bacteroidota</taxon>
        <taxon>Flavobacteriia</taxon>
        <taxon>Flavobacteriales</taxon>
        <taxon>Flavobacteriaceae</taxon>
        <taxon>Maribacter</taxon>
    </lineage>
</organism>
<keyword evidence="2" id="KW-1185">Reference proteome</keyword>
<protein>
    <recommendedName>
        <fullName evidence="3">Protein required for attachment to host cells</fullName>
    </recommendedName>
</protein>
<dbReference type="RefSeq" id="WP_260572271.1">
    <property type="nucleotide sequence ID" value="NZ_CP104205.1"/>
</dbReference>
<reference evidence="1" key="1">
    <citation type="submission" date="2022-09" db="EMBL/GenBank/DDBJ databases">
        <title>Maribacter litopenaei sp. nov., isolated from the intestinal tract of the Pacific White Shrimp, Litopenaeus vannamei.</title>
        <authorList>
            <person name="Kim S.Y."/>
            <person name="Hwang C.Y."/>
        </authorList>
    </citation>
    <scope>NUCLEOTIDE SEQUENCE</scope>
    <source>
        <strain evidence="1">HL-LV01</strain>
    </source>
</reference>
<sequence length="136" mass="15590">MKSIGIWLDSKNAWIVSLHEEGDTLTKIASGIEFFNRTSTSGSRAKWGGTQDITHERNYLEKEKRQFKKYFKEVANAVSDVDALALFDPADINEKLRKELEESYPSIGKKIVAVEKVDSMTENQTRALVRDFFNNR</sequence>
<dbReference type="SUPFAM" id="SSF53137">
    <property type="entry name" value="Translational machinery components"/>
    <property type="match status" value="1"/>
</dbReference>